<dbReference type="InterPro" id="IPR050809">
    <property type="entry name" value="UgpAE/MalFG_permease"/>
</dbReference>
<evidence type="ECO:0000313" key="9">
    <source>
        <dbReference type="EMBL" id="SHH88576.1"/>
    </source>
</evidence>
<dbReference type="InterPro" id="IPR035906">
    <property type="entry name" value="MetI-like_sf"/>
</dbReference>
<protein>
    <submittedName>
        <fullName evidence="9">Carbohydrate ABC transporter membrane protein 1, CUT1 family (TC 3.A.1.1.-)</fullName>
    </submittedName>
</protein>
<feature type="transmembrane region" description="Helical" evidence="7">
    <location>
        <begin position="184"/>
        <end position="208"/>
    </location>
</feature>
<sequence length="321" mass="36620">MKDTIFMRKIKAKNEKVMIKFNESWTQVKKDKALYVLLAPMIIWLILFKYKPLYGLQIAFKDYNIFKGIEASKWVGFEHFITFFNGPYFLRTFGNTVILNGVMLLVSFPIPIILALLINEIRIMRFKKFIQTSIYLPHFISSVIIAGIVVNFLSPSTGIINILMEKIGLDRVYFLIKPEYFRGVFVSMNVWQDAGFNSIVFLAALSAIDPQLYEAVKIDGGNKFKQMIHVTLPGILPTIMIMLIIAIGNLLNLSFEKIILLYNPSTFETADVLSTFVYRTGLVNAQYDLAAAVGLFEALIAFVLVYGANRLSKKFTQNSLW</sequence>
<dbReference type="EMBL" id="FQXM01000018">
    <property type="protein sequence ID" value="SHH88576.1"/>
    <property type="molecule type" value="Genomic_DNA"/>
</dbReference>
<feature type="transmembrane region" description="Helical" evidence="7">
    <location>
        <begin position="139"/>
        <end position="164"/>
    </location>
</feature>
<feature type="transmembrane region" description="Helical" evidence="7">
    <location>
        <begin position="228"/>
        <end position="251"/>
    </location>
</feature>
<dbReference type="PANTHER" id="PTHR43227:SF11">
    <property type="entry name" value="BLL4140 PROTEIN"/>
    <property type="match status" value="1"/>
</dbReference>
<evidence type="ECO:0000313" key="10">
    <source>
        <dbReference type="Proteomes" id="UP000184447"/>
    </source>
</evidence>
<dbReference type="GO" id="GO:0055085">
    <property type="term" value="P:transmembrane transport"/>
    <property type="evidence" value="ECO:0007669"/>
    <property type="project" value="InterPro"/>
</dbReference>
<evidence type="ECO:0000256" key="6">
    <source>
        <dbReference type="ARBA" id="ARBA00023136"/>
    </source>
</evidence>
<name>A0A1M5WM31_9CLOT</name>
<dbReference type="Gene3D" id="1.10.3720.10">
    <property type="entry name" value="MetI-like"/>
    <property type="match status" value="1"/>
</dbReference>
<feature type="domain" description="ABC transmembrane type-1" evidence="8">
    <location>
        <begin position="93"/>
        <end position="308"/>
    </location>
</feature>
<dbReference type="AlphaFoldDB" id="A0A1M5WM31"/>
<evidence type="ECO:0000256" key="2">
    <source>
        <dbReference type="ARBA" id="ARBA00022448"/>
    </source>
</evidence>
<dbReference type="InterPro" id="IPR000515">
    <property type="entry name" value="MetI-like"/>
</dbReference>
<reference evidence="9 10" key="1">
    <citation type="submission" date="2016-11" db="EMBL/GenBank/DDBJ databases">
        <authorList>
            <person name="Jaros S."/>
            <person name="Januszkiewicz K."/>
            <person name="Wedrychowicz H."/>
        </authorList>
    </citation>
    <scope>NUCLEOTIDE SEQUENCE [LARGE SCALE GENOMIC DNA]</scope>
    <source>
        <strain evidence="9 10">DSM 8605</strain>
    </source>
</reference>
<evidence type="ECO:0000256" key="1">
    <source>
        <dbReference type="ARBA" id="ARBA00004651"/>
    </source>
</evidence>
<feature type="transmembrane region" description="Helical" evidence="7">
    <location>
        <begin position="289"/>
        <end position="308"/>
    </location>
</feature>
<dbReference type="PROSITE" id="PS50928">
    <property type="entry name" value="ABC_TM1"/>
    <property type="match status" value="1"/>
</dbReference>
<comment type="similarity">
    <text evidence="7">Belongs to the binding-protein-dependent transport system permease family.</text>
</comment>
<organism evidence="9 10">
    <name type="scientific">Clostridium grantii DSM 8605</name>
    <dbReference type="NCBI Taxonomy" id="1121316"/>
    <lineage>
        <taxon>Bacteria</taxon>
        <taxon>Bacillati</taxon>
        <taxon>Bacillota</taxon>
        <taxon>Clostridia</taxon>
        <taxon>Eubacteriales</taxon>
        <taxon>Clostridiaceae</taxon>
        <taxon>Clostridium</taxon>
    </lineage>
</organism>
<keyword evidence="3" id="KW-1003">Cell membrane</keyword>
<keyword evidence="2 7" id="KW-0813">Transport</keyword>
<accession>A0A1M5WM31</accession>
<evidence type="ECO:0000256" key="7">
    <source>
        <dbReference type="RuleBase" id="RU363032"/>
    </source>
</evidence>
<feature type="transmembrane region" description="Helical" evidence="7">
    <location>
        <begin position="33"/>
        <end position="50"/>
    </location>
</feature>
<feature type="transmembrane region" description="Helical" evidence="7">
    <location>
        <begin position="97"/>
        <end position="118"/>
    </location>
</feature>
<dbReference type="PANTHER" id="PTHR43227">
    <property type="entry name" value="BLL4140 PROTEIN"/>
    <property type="match status" value="1"/>
</dbReference>
<dbReference type="RefSeq" id="WP_242950689.1">
    <property type="nucleotide sequence ID" value="NZ_FQXM01000018.1"/>
</dbReference>
<keyword evidence="6 7" id="KW-0472">Membrane</keyword>
<dbReference type="STRING" id="1121316.SAMN02745207_03001"/>
<comment type="subcellular location">
    <subcellularLocation>
        <location evidence="1 7">Cell membrane</location>
        <topology evidence="1 7">Multi-pass membrane protein</topology>
    </subcellularLocation>
</comment>
<dbReference type="Pfam" id="PF00528">
    <property type="entry name" value="BPD_transp_1"/>
    <property type="match status" value="1"/>
</dbReference>
<gene>
    <name evidence="9" type="ORF">SAMN02745207_03001</name>
</gene>
<keyword evidence="4 7" id="KW-0812">Transmembrane</keyword>
<evidence type="ECO:0000256" key="5">
    <source>
        <dbReference type="ARBA" id="ARBA00022989"/>
    </source>
</evidence>
<dbReference type="SUPFAM" id="SSF161098">
    <property type="entry name" value="MetI-like"/>
    <property type="match status" value="1"/>
</dbReference>
<keyword evidence="10" id="KW-1185">Reference proteome</keyword>
<evidence type="ECO:0000259" key="8">
    <source>
        <dbReference type="PROSITE" id="PS50928"/>
    </source>
</evidence>
<proteinExistence type="inferred from homology"/>
<dbReference type="GO" id="GO:0005886">
    <property type="term" value="C:plasma membrane"/>
    <property type="evidence" value="ECO:0007669"/>
    <property type="project" value="UniProtKB-SubCell"/>
</dbReference>
<evidence type="ECO:0000256" key="4">
    <source>
        <dbReference type="ARBA" id="ARBA00022692"/>
    </source>
</evidence>
<keyword evidence="5 7" id="KW-1133">Transmembrane helix</keyword>
<dbReference type="CDD" id="cd06261">
    <property type="entry name" value="TM_PBP2"/>
    <property type="match status" value="1"/>
</dbReference>
<dbReference type="Proteomes" id="UP000184447">
    <property type="component" value="Unassembled WGS sequence"/>
</dbReference>
<evidence type="ECO:0000256" key="3">
    <source>
        <dbReference type="ARBA" id="ARBA00022475"/>
    </source>
</evidence>